<dbReference type="RefSeq" id="XP_001216189.1">
    <property type="nucleotide sequence ID" value="XM_001216189.1"/>
</dbReference>
<dbReference type="Pfam" id="PF12311">
    <property type="entry name" value="DUF3632"/>
    <property type="match status" value="1"/>
</dbReference>
<dbReference type="AlphaFoldDB" id="Q0CFG6"/>
<dbReference type="InterPro" id="IPR022085">
    <property type="entry name" value="OpdG"/>
</dbReference>
<dbReference type="VEuPathDB" id="FungiDB:ATEG_07568"/>
<dbReference type="Proteomes" id="UP000007963">
    <property type="component" value="Unassembled WGS sequence"/>
</dbReference>
<protein>
    <submittedName>
        <fullName evidence="1">Uncharacterized protein</fullName>
    </submittedName>
</protein>
<dbReference type="PANTHER" id="PTHR38797">
    <property type="entry name" value="NUCLEAR PORE COMPLEX PROTEIN NUP85-RELATED"/>
    <property type="match status" value="1"/>
</dbReference>
<organism evidence="1 2">
    <name type="scientific">Aspergillus terreus (strain NIH 2624 / FGSC A1156)</name>
    <dbReference type="NCBI Taxonomy" id="341663"/>
    <lineage>
        <taxon>Eukaryota</taxon>
        <taxon>Fungi</taxon>
        <taxon>Dikarya</taxon>
        <taxon>Ascomycota</taxon>
        <taxon>Pezizomycotina</taxon>
        <taxon>Eurotiomycetes</taxon>
        <taxon>Eurotiomycetidae</taxon>
        <taxon>Eurotiales</taxon>
        <taxon>Aspergillaceae</taxon>
        <taxon>Aspergillus</taxon>
        <taxon>Aspergillus subgen. Circumdati</taxon>
    </lineage>
</organism>
<dbReference type="OrthoDB" id="3350591at2759"/>
<proteinExistence type="predicted"/>
<dbReference type="STRING" id="341663.Q0CFG6"/>
<reference evidence="2" key="1">
    <citation type="submission" date="2005-09" db="EMBL/GenBank/DDBJ databases">
        <title>Annotation of the Aspergillus terreus NIH2624 genome.</title>
        <authorList>
            <person name="Birren B.W."/>
            <person name="Lander E.S."/>
            <person name="Galagan J.E."/>
            <person name="Nusbaum C."/>
            <person name="Devon K."/>
            <person name="Henn M."/>
            <person name="Ma L.-J."/>
            <person name="Jaffe D.B."/>
            <person name="Butler J."/>
            <person name="Alvarez P."/>
            <person name="Gnerre S."/>
            <person name="Grabherr M."/>
            <person name="Kleber M."/>
            <person name="Mauceli E.W."/>
            <person name="Brockman W."/>
            <person name="Rounsley S."/>
            <person name="Young S.K."/>
            <person name="LaButti K."/>
            <person name="Pushparaj V."/>
            <person name="DeCaprio D."/>
            <person name="Crawford M."/>
            <person name="Koehrsen M."/>
            <person name="Engels R."/>
            <person name="Montgomery P."/>
            <person name="Pearson M."/>
            <person name="Howarth C."/>
            <person name="Larson L."/>
            <person name="Luoma S."/>
            <person name="White J."/>
            <person name="Alvarado L."/>
            <person name="Kodira C.D."/>
            <person name="Zeng Q."/>
            <person name="Oleary S."/>
            <person name="Yandava C."/>
            <person name="Denning D.W."/>
            <person name="Nierman W.C."/>
            <person name="Milne T."/>
            <person name="Madden K."/>
        </authorList>
    </citation>
    <scope>NUCLEOTIDE SEQUENCE [LARGE SCALE GENOMIC DNA]</scope>
    <source>
        <strain evidence="2">NIH 2624 / FGSC A1156</strain>
    </source>
</reference>
<gene>
    <name evidence="1" type="ORF">ATEG_07568</name>
</gene>
<evidence type="ECO:0000313" key="1">
    <source>
        <dbReference type="EMBL" id="EAU31830.1"/>
    </source>
</evidence>
<dbReference type="OMA" id="WRELPIW"/>
<dbReference type="EMBL" id="CH476604">
    <property type="protein sequence ID" value="EAU31830.1"/>
    <property type="molecule type" value="Genomic_DNA"/>
</dbReference>
<dbReference type="GeneID" id="4322499"/>
<dbReference type="InterPro" id="IPR053204">
    <property type="entry name" value="Oxopyrrolidines_Biosynth-assoc"/>
</dbReference>
<dbReference type="HOGENOM" id="CLU_035263_2_1_1"/>
<accession>Q0CFG6</accession>
<dbReference type="PANTHER" id="PTHR38797:SF4">
    <property type="entry name" value="NUCLEAR PORE COMPLEX PROTEIN NUP85"/>
    <property type="match status" value="1"/>
</dbReference>
<name>Q0CFG6_ASPTN</name>
<evidence type="ECO:0000313" key="2">
    <source>
        <dbReference type="Proteomes" id="UP000007963"/>
    </source>
</evidence>
<dbReference type="eggNOG" id="ENOG502S7Q5">
    <property type="taxonomic scope" value="Eukaryota"/>
</dbReference>
<sequence>MASLTLSNNLKSPSNNGARLFESLAAYLQPSNTTPAATIADEINQSALSQLRSAEPDIEPFLWEIWKLFIAIARQIPPDHPSQDRLVDVVQALGDTRLWTDLPLLGPSVREAWTSPTSVTNNPSEEEMAAWVNLNAFAARLFALDSVSWPNFAVWTLRAALEEEISGHKVECDVKAAAQWIVRCGSTIFRHTATAIETKSFRGGSLYNGPPCISMERWTFWKQRFGEISASEESLRETCLMAKNAMENIEKAG</sequence>